<reference evidence="10 11" key="1">
    <citation type="submission" date="2021-01" db="EMBL/GenBank/DDBJ databases">
        <title>Sequencing the genomes of 1000 actinobacteria strains.</title>
        <authorList>
            <person name="Klenk H.-P."/>
        </authorList>
    </citation>
    <scope>NUCLEOTIDE SEQUENCE [LARGE SCALE GENOMIC DNA]</scope>
    <source>
        <strain evidence="10 11">DSM 46000</strain>
    </source>
</reference>
<feature type="transmembrane region" description="Helical" evidence="8">
    <location>
        <begin position="138"/>
        <end position="163"/>
    </location>
</feature>
<evidence type="ECO:0000256" key="2">
    <source>
        <dbReference type="ARBA" id="ARBA00022475"/>
    </source>
</evidence>
<sequence>MSETTTCSACGTAQAAGSAFCAVCGTAFPRTGRPYEAATAQAAVPFREQGVAITTEREIASSTQRATGPHPVAPGPVAPRPPGGAPVAGVGRRFVAFLIDTAAIGLVVTGVLLGALAATGLSPTAMTEVTSPAQAQELLGTMMLGYALAGVVGLACWVTVWIWEGRTGRTLGNLAMGLRSVRAEDRSPLGFGRAALRWIVTGLGAIAFGVGEILVALSPAFDSSGRNQGWQDKAAKALVLDVRAGTAAKQAHVGGQGFAAPAATPPAGTYGPPPTAPPPAGSFGPPPADPPPAGTYGPPPTAPPPAPAPQAGGDPWAFPTPAPVERGAGPTGLITGIPGSAPAAPHPGQVSSPAVAPSSGQVPSTPTAPATSAPSPASAVVAPGPLAADEDPEWDSTRLSVSELRRGPLAPAPGIVLELGSGRRVPVSARALIGRNPQPTGDADEVLVRVEDPTRSVSKTHAEVVVDQGTLWLTDRGSTNGTILTRPGSAPQVLDAGVRVEVPVGSVVQVGDQRLTVRAGDAT</sequence>
<evidence type="ECO:0000256" key="5">
    <source>
        <dbReference type="ARBA" id="ARBA00022989"/>
    </source>
</evidence>
<accession>A0ABS2LD88</accession>
<proteinExistence type="predicted"/>
<dbReference type="PANTHER" id="PTHR36115">
    <property type="entry name" value="PROLINE-RICH ANTIGEN HOMOLOG-RELATED"/>
    <property type="match status" value="1"/>
</dbReference>
<name>A0ABS2LD88_9CELL</name>
<evidence type="ECO:0000256" key="8">
    <source>
        <dbReference type="SAM" id="Phobius"/>
    </source>
</evidence>
<organism evidence="10 11">
    <name type="scientific">Oerskovia jenensis</name>
    <dbReference type="NCBI Taxonomy" id="162169"/>
    <lineage>
        <taxon>Bacteria</taxon>
        <taxon>Bacillati</taxon>
        <taxon>Actinomycetota</taxon>
        <taxon>Actinomycetes</taxon>
        <taxon>Micrococcales</taxon>
        <taxon>Cellulomonadaceae</taxon>
        <taxon>Oerskovia</taxon>
    </lineage>
</organism>
<keyword evidence="6 8" id="KW-0472">Membrane</keyword>
<feature type="region of interest" description="Disordered" evidence="7">
    <location>
        <begin position="58"/>
        <end position="84"/>
    </location>
</feature>
<comment type="subcellular location">
    <subcellularLocation>
        <location evidence="1">Cell membrane</location>
        <topology evidence="1">Multi-pass membrane protein</topology>
    </subcellularLocation>
</comment>
<dbReference type="EMBL" id="JAFBBO010000001">
    <property type="protein sequence ID" value="MBM7478380.1"/>
    <property type="molecule type" value="Genomic_DNA"/>
</dbReference>
<dbReference type="Pfam" id="PF06271">
    <property type="entry name" value="RDD"/>
    <property type="match status" value="1"/>
</dbReference>
<feature type="transmembrane region" description="Helical" evidence="8">
    <location>
        <begin position="195"/>
        <end position="217"/>
    </location>
</feature>
<evidence type="ECO:0000256" key="6">
    <source>
        <dbReference type="ARBA" id="ARBA00023136"/>
    </source>
</evidence>
<feature type="region of interest" description="Disordered" evidence="7">
    <location>
        <begin position="257"/>
        <end position="397"/>
    </location>
</feature>
<feature type="transmembrane region" description="Helical" evidence="8">
    <location>
        <begin position="94"/>
        <end position="118"/>
    </location>
</feature>
<evidence type="ECO:0000256" key="1">
    <source>
        <dbReference type="ARBA" id="ARBA00004651"/>
    </source>
</evidence>
<dbReference type="RefSeq" id="WP_205306463.1">
    <property type="nucleotide sequence ID" value="NZ_JAFBBO010000001.1"/>
</dbReference>
<evidence type="ECO:0000313" key="11">
    <source>
        <dbReference type="Proteomes" id="UP000698059"/>
    </source>
</evidence>
<evidence type="ECO:0000313" key="10">
    <source>
        <dbReference type="EMBL" id="MBM7478380.1"/>
    </source>
</evidence>
<keyword evidence="2" id="KW-1003">Cell membrane</keyword>
<dbReference type="Proteomes" id="UP000698059">
    <property type="component" value="Unassembled WGS sequence"/>
</dbReference>
<dbReference type="Pfam" id="PF00498">
    <property type="entry name" value="FHA"/>
    <property type="match status" value="1"/>
</dbReference>
<protein>
    <submittedName>
        <fullName evidence="10">RDD family membrane protein YckC</fullName>
    </submittedName>
</protein>
<dbReference type="PANTHER" id="PTHR36115:SF4">
    <property type="entry name" value="MEMBRANE PROTEIN"/>
    <property type="match status" value="1"/>
</dbReference>
<keyword evidence="5 8" id="KW-1133">Transmembrane helix</keyword>
<feature type="compositionally biased region" description="Pro residues" evidence="7">
    <location>
        <begin position="71"/>
        <end position="84"/>
    </location>
</feature>
<evidence type="ECO:0000256" key="7">
    <source>
        <dbReference type="SAM" id="MobiDB-lite"/>
    </source>
</evidence>
<dbReference type="CDD" id="cd00060">
    <property type="entry name" value="FHA"/>
    <property type="match status" value="1"/>
</dbReference>
<feature type="compositionally biased region" description="Low complexity" evidence="7">
    <location>
        <begin position="258"/>
        <end position="270"/>
    </location>
</feature>
<keyword evidence="4 8" id="KW-0812">Transmembrane</keyword>
<dbReference type="InterPro" id="IPR000253">
    <property type="entry name" value="FHA_dom"/>
</dbReference>
<dbReference type="InterPro" id="IPR008984">
    <property type="entry name" value="SMAD_FHA_dom_sf"/>
</dbReference>
<dbReference type="SMART" id="SM00240">
    <property type="entry name" value="FHA"/>
    <property type="match status" value="1"/>
</dbReference>
<comment type="caution">
    <text evidence="10">The sequence shown here is derived from an EMBL/GenBank/DDBJ whole genome shotgun (WGS) entry which is preliminary data.</text>
</comment>
<gene>
    <name evidence="10" type="ORF">JOD49_001300</name>
</gene>
<dbReference type="PROSITE" id="PS50006">
    <property type="entry name" value="FHA_DOMAIN"/>
    <property type="match status" value="1"/>
</dbReference>
<dbReference type="Gene3D" id="2.60.200.20">
    <property type="match status" value="1"/>
</dbReference>
<dbReference type="SUPFAM" id="SSF49879">
    <property type="entry name" value="SMAD/FHA domain"/>
    <property type="match status" value="1"/>
</dbReference>
<keyword evidence="3" id="KW-0597">Phosphoprotein</keyword>
<dbReference type="InterPro" id="IPR010432">
    <property type="entry name" value="RDD"/>
</dbReference>
<keyword evidence="11" id="KW-1185">Reference proteome</keyword>
<evidence type="ECO:0000256" key="3">
    <source>
        <dbReference type="ARBA" id="ARBA00022553"/>
    </source>
</evidence>
<evidence type="ECO:0000256" key="4">
    <source>
        <dbReference type="ARBA" id="ARBA00022692"/>
    </source>
</evidence>
<evidence type="ECO:0000259" key="9">
    <source>
        <dbReference type="PROSITE" id="PS50006"/>
    </source>
</evidence>
<feature type="domain" description="FHA" evidence="9">
    <location>
        <begin position="431"/>
        <end position="485"/>
    </location>
</feature>
<feature type="compositionally biased region" description="Pro residues" evidence="7">
    <location>
        <begin position="271"/>
        <end position="308"/>
    </location>
</feature>
<dbReference type="InterPro" id="IPR051791">
    <property type="entry name" value="Pra-immunoreactive"/>
</dbReference>
<feature type="compositionally biased region" description="Low complexity" evidence="7">
    <location>
        <begin position="362"/>
        <end position="383"/>
    </location>
</feature>